<dbReference type="Proteomes" id="UP001234178">
    <property type="component" value="Unassembled WGS sequence"/>
</dbReference>
<sequence length="326" mass="36465">MRFYSTVWFVILVLSFLVVLESVSSYPAVTGDDAEETIVSSRPAVRKHSKSKKEINSQSKNKKNGHHPIRHSSRGLKQMTDYDYAAVSEPTVSSVSRKPIRKDDRSPWSPKHSGNKKTPNRKNKTNQKKRNGTKQQKQLNKRQANVMRAARRADAFDNSEDNKDGTDAAGQQNLNQLLGLGKPRPLLPPASQLKPFVSVGVFGDMKKFFDELRSNLDVETVAEQAAAAVSEQQDSTAPRLSDDDLSQIAGLEDYEELPNYQALRTTTGSERGNASPVQQQQRRYSRLKGFVAMGGPGSGQSETSRHHHRNHQYDPALLWTGLGRRR</sequence>
<keyword evidence="4" id="KW-1185">Reference proteome</keyword>
<comment type="caution">
    <text evidence="3">The sequence shown here is derived from an EMBL/GenBank/DDBJ whole genome shotgun (WGS) entry which is preliminary data.</text>
</comment>
<feature type="compositionally biased region" description="Basic and acidic residues" evidence="1">
    <location>
        <begin position="151"/>
        <end position="166"/>
    </location>
</feature>
<evidence type="ECO:0000313" key="4">
    <source>
        <dbReference type="Proteomes" id="UP001234178"/>
    </source>
</evidence>
<feature type="chain" id="PRO_5045318052" evidence="2">
    <location>
        <begin position="26"/>
        <end position="326"/>
    </location>
</feature>
<evidence type="ECO:0000256" key="1">
    <source>
        <dbReference type="SAM" id="MobiDB-lite"/>
    </source>
</evidence>
<keyword evidence="2" id="KW-0732">Signal</keyword>
<accession>A0ABQ9ZUZ5</accession>
<reference evidence="3 4" key="1">
    <citation type="journal article" date="2023" name="Nucleic Acids Res.">
        <title>The hologenome of Daphnia magna reveals possible DNA methylation and microbiome-mediated evolution of the host genome.</title>
        <authorList>
            <person name="Chaturvedi A."/>
            <person name="Li X."/>
            <person name="Dhandapani V."/>
            <person name="Marshall H."/>
            <person name="Kissane S."/>
            <person name="Cuenca-Cambronero M."/>
            <person name="Asole G."/>
            <person name="Calvet F."/>
            <person name="Ruiz-Romero M."/>
            <person name="Marangio P."/>
            <person name="Guigo R."/>
            <person name="Rago D."/>
            <person name="Mirbahai L."/>
            <person name="Eastwood N."/>
            <person name="Colbourne J.K."/>
            <person name="Zhou J."/>
            <person name="Mallon E."/>
            <person name="Orsini L."/>
        </authorList>
    </citation>
    <scope>NUCLEOTIDE SEQUENCE [LARGE SCALE GENOMIC DNA]</scope>
    <source>
        <strain evidence="3">LRV0_1</strain>
    </source>
</reference>
<evidence type="ECO:0000313" key="3">
    <source>
        <dbReference type="EMBL" id="KAK4016741.1"/>
    </source>
</evidence>
<organism evidence="3 4">
    <name type="scientific">Daphnia magna</name>
    <dbReference type="NCBI Taxonomy" id="35525"/>
    <lineage>
        <taxon>Eukaryota</taxon>
        <taxon>Metazoa</taxon>
        <taxon>Ecdysozoa</taxon>
        <taxon>Arthropoda</taxon>
        <taxon>Crustacea</taxon>
        <taxon>Branchiopoda</taxon>
        <taxon>Diplostraca</taxon>
        <taxon>Cladocera</taxon>
        <taxon>Anomopoda</taxon>
        <taxon>Daphniidae</taxon>
        <taxon>Daphnia</taxon>
    </lineage>
</organism>
<feature type="compositionally biased region" description="Basic residues" evidence="1">
    <location>
        <begin position="60"/>
        <end position="74"/>
    </location>
</feature>
<feature type="compositionally biased region" description="Basic residues" evidence="1">
    <location>
        <begin position="113"/>
        <end position="132"/>
    </location>
</feature>
<feature type="signal peptide" evidence="2">
    <location>
        <begin position="1"/>
        <end position="25"/>
    </location>
</feature>
<gene>
    <name evidence="3" type="ORF">OUZ56_031707</name>
</gene>
<dbReference type="EMBL" id="JAOYFB010000005">
    <property type="protein sequence ID" value="KAK4016741.1"/>
    <property type="molecule type" value="Genomic_DNA"/>
</dbReference>
<name>A0ABQ9ZUZ5_9CRUS</name>
<proteinExistence type="predicted"/>
<protein>
    <submittedName>
        <fullName evidence="3">Uncharacterized protein</fullName>
    </submittedName>
</protein>
<feature type="region of interest" description="Disordered" evidence="1">
    <location>
        <begin position="39"/>
        <end position="169"/>
    </location>
</feature>
<evidence type="ECO:0000256" key="2">
    <source>
        <dbReference type="SAM" id="SignalP"/>
    </source>
</evidence>